<sequence>MLTADDDHVTLDVMSSRTPSDGAEAVGNAFTKALMEGDAAKARQLATPEALAALGPDWESSQFSGASQCVVRDESFPMSCEITIVTGEPIEGNFAIIYRFDFTSDAEGQVKISAISNQGDAG</sequence>
<comment type="caution">
    <text evidence="2">The sequence shown here is derived from an EMBL/GenBank/DDBJ whole genome shotgun (WGS) entry which is preliminary data.</text>
</comment>
<evidence type="ECO:0000313" key="2">
    <source>
        <dbReference type="EMBL" id="CCI54014.1"/>
    </source>
</evidence>
<keyword evidence="3" id="KW-1185">Reference proteome</keyword>
<evidence type="ECO:0000256" key="1">
    <source>
        <dbReference type="SAM" id="MobiDB-lite"/>
    </source>
</evidence>
<reference evidence="2 3" key="1">
    <citation type="journal article" date="2013" name="ISME J.">
        <title>A metabolic model for members of the genus Tetrasphaera involved in enhanced biological phosphorus removal.</title>
        <authorList>
            <person name="Kristiansen R."/>
            <person name="Nguyen H.T.T."/>
            <person name="Saunders A.M."/>
            <person name="Nielsen J.L."/>
            <person name="Wimmer R."/>
            <person name="Le V.Q."/>
            <person name="McIlroy S.J."/>
            <person name="Petrovski S."/>
            <person name="Seviour R.J."/>
            <person name="Calteau A."/>
            <person name="Nielsen K.L."/>
            <person name="Nielsen P.H."/>
        </authorList>
    </citation>
    <scope>NUCLEOTIDE SEQUENCE [LARGE SCALE GENOMIC DNA]</scope>
    <source>
        <strain evidence="2 3">Ben 74</strain>
    </source>
</reference>
<dbReference type="Proteomes" id="UP000035720">
    <property type="component" value="Unassembled WGS sequence"/>
</dbReference>
<name>A0A077MBP1_9MICO</name>
<feature type="compositionally biased region" description="Basic and acidic residues" evidence="1">
    <location>
        <begin position="1"/>
        <end position="10"/>
    </location>
</feature>
<proteinExistence type="predicted"/>
<dbReference type="EMBL" id="CAJC01000167">
    <property type="protein sequence ID" value="CCI54014.1"/>
    <property type="molecule type" value="Genomic_DNA"/>
</dbReference>
<accession>A0A077MBP1</accession>
<dbReference type="STRING" id="1193518.BN13_550002"/>
<protein>
    <submittedName>
        <fullName evidence="2">Uncharacterized protein</fullName>
    </submittedName>
</protein>
<evidence type="ECO:0000313" key="3">
    <source>
        <dbReference type="Proteomes" id="UP000035720"/>
    </source>
</evidence>
<gene>
    <name evidence="2" type="ORF">BN13_550002</name>
</gene>
<feature type="region of interest" description="Disordered" evidence="1">
    <location>
        <begin position="1"/>
        <end position="24"/>
    </location>
</feature>
<dbReference type="AlphaFoldDB" id="A0A077MBP1"/>
<organism evidence="2 3">
    <name type="scientific">Nostocoides jenkinsii Ben 74</name>
    <dbReference type="NCBI Taxonomy" id="1193518"/>
    <lineage>
        <taxon>Bacteria</taxon>
        <taxon>Bacillati</taxon>
        <taxon>Actinomycetota</taxon>
        <taxon>Actinomycetes</taxon>
        <taxon>Micrococcales</taxon>
        <taxon>Intrasporangiaceae</taxon>
        <taxon>Nostocoides</taxon>
    </lineage>
</organism>